<gene>
    <name evidence="1" type="primary">POLX_2026</name>
    <name evidence="1" type="ORF">CK203_019647</name>
</gene>
<evidence type="ECO:0000313" key="1">
    <source>
        <dbReference type="EMBL" id="RVX11343.1"/>
    </source>
</evidence>
<organism evidence="1 2">
    <name type="scientific">Vitis vinifera</name>
    <name type="common">Grape</name>
    <dbReference type="NCBI Taxonomy" id="29760"/>
    <lineage>
        <taxon>Eukaryota</taxon>
        <taxon>Viridiplantae</taxon>
        <taxon>Streptophyta</taxon>
        <taxon>Embryophyta</taxon>
        <taxon>Tracheophyta</taxon>
        <taxon>Spermatophyta</taxon>
        <taxon>Magnoliopsida</taxon>
        <taxon>eudicotyledons</taxon>
        <taxon>Gunneridae</taxon>
        <taxon>Pentapetalae</taxon>
        <taxon>rosids</taxon>
        <taxon>Vitales</taxon>
        <taxon>Vitaceae</taxon>
        <taxon>Viteae</taxon>
        <taxon>Vitis</taxon>
    </lineage>
</organism>
<dbReference type="Proteomes" id="UP000288805">
    <property type="component" value="Unassembled WGS sequence"/>
</dbReference>
<dbReference type="PANTHER" id="PTHR11439:SF467">
    <property type="entry name" value="INTEGRASE CATALYTIC DOMAIN-CONTAINING PROTEIN"/>
    <property type="match status" value="1"/>
</dbReference>
<accession>A0A438JQX3</accession>
<dbReference type="PANTHER" id="PTHR11439">
    <property type="entry name" value="GAG-POL-RELATED RETROTRANSPOSON"/>
    <property type="match status" value="1"/>
</dbReference>
<comment type="caution">
    <text evidence="1">The sequence shown here is derived from an EMBL/GenBank/DDBJ whole genome shotgun (WGS) entry which is preliminary data.</text>
</comment>
<dbReference type="EMBL" id="QGNW01000031">
    <property type="protein sequence ID" value="RVX11343.1"/>
    <property type="molecule type" value="Genomic_DNA"/>
</dbReference>
<evidence type="ECO:0000313" key="2">
    <source>
        <dbReference type="Proteomes" id="UP000288805"/>
    </source>
</evidence>
<dbReference type="AlphaFoldDB" id="A0A438JQX3"/>
<name>A0A438JQX3_VITVI</name>
<protein>
    <submittedName>
        <fullName evidence="1">Retrovirus-related Pol polyprotein from transposon TNT 1-94</fullName>
    </submittedName>
</protein>
<dbReference type="CDD" id="cd09272">
    <property type="entry name" value="RNase_HI_RT_Ty1"/>
    <property type="match status" value="1"/>
</dbReference>
<sequence>MLKRFNMHNCKSTKALIVKGDKFSKAQCPQNDDEREEMRTIPYSSVVGSLMYLSNPGSQHWKVAKKVLRYLQGTKDLMLTYQRTNLLDVVGFCDADFASCIDDKKSTTRYIFMMVGEAVSWKSVKQTLTTSSTMEAEYVACYEACCHAMWMRNFISALGVVDSISRPLKLFCDNSAAVAFSKNTRSISCSKHIDVKFYFVKEKVTESLIDIEHMSTKSMLADPLTKGLPIIAFQEHVSQMGLLEA</sequence>
<reference evidence="1 2" key="1">
    <citation type="journal article" date="2018" name="PLoS Genet.">
        <title>Population sequencing reveals clonal diversity and ancestral inbreeding in the grapevine cultivar Chardonnay.</title>
        <authorList>
            <person name="Roach M.J."/>
            <person name="Johnson D.L."/>
            <person name="Bohlmann J."/>
            <person name="van Vuuren H.J."/>
            <person name="Jones S.J."/>
            <person name="Pretorius I.S."/>
            <person name="Schmidt S.A."/>
            <person name="Borneman A.R."/>
        </authorList>
    </citation>
    <scope>NUCLEOTIDE SEQUENCE [LARGE SCALE GENOMIC DNA]</scope>
    <source>
        <strain evidence="2">cv. Chardonnay</strain>
        <tissue evidence="1">Leaf</tissue>
    </source>
</reference>
<proteinExistence type="predicted"/>